<dbReference type="AlphaFoldDB" id="F5L475"/>
<gene>
    <name evidence="3" type="ORF">CathTA2_0587</name>
</gene>
<sequence>MSAPFWQPLLELQLLRQIQPKREAPTMTGDVHSINFHAHFARVFEQYLQEQSSSLPMDTHVQPVVHQSVPEVPLLHTGYTGNAGEWLAYAKNAFQSIARPGRAADVYALQVPDKPVRLTQPLQWLRKGAEAFASIIERAADRYKVDPLLIAAVIHRESNFNPRAKSRAGAMGLMQLMPGTARELGVQDAYNPTQNIDGGVRYLRRLLDRYNGDLRLALAAYNAGPGNVDKYGGIPPFKETENYVHKVLQTYQQLKQSV</sequence>
<dbReference type="RefSeq" id="WP_007502945.1">
    <property type="nucleotide sequence ID" value="NZ_AFCE01000075.1"/>
</dbReference>
<accession>F5L475</accession>
<feature type="domain" description="Transglycosylase SLT" evidence="2">
    <location>
        <begin position="135"/>
        <end position="243"/>
    </location>
</feature>
<dbReference type="Pfam" id="PF01464">
    <property type="entry name" value="SLT"/>
    <property type="match status" value="1"/>
</dbReference>
<dbReference type="Proteomes" id="UP000010716">
    <property type="component" value="Unassembled WGS sequence"/>
</dbReference>
<dbReference type="PANTHER" id="PTHR37423:SF2">
    <property type="entry name" value="MEMBRANE-BOUND LYTIC MUREIN TRANSGLYCOSYLASE C"/>
    <property type="match status" value="1"/>
</dbReference>
<comment type="similarity">
    <text evidence="1">Belongs to the transglycosylase Slt family.</text>
</comment>
<dbReference type="InterPro" id="IPR008258">
    <property type="entry name" value="Transglycosylase_SLT_dom_1"/>
</dbReference>
<evidence type="ECO:0000256" key="1">
    <source>
        <dbReference type="ARBA" id="ARBA00007734"/>
    </source>
</evidence>
<comment type="caution">
    <text evidence="3">The sequence shown here is derived from an EMBL/GenBank/DDBJ whole genome shotgun (WGS) entry which is preliminary data.</text>
</comment>
<reference evidence="3 4" key="1">
    <citation type="journal article" date="2011" name="J. Bacteriol.">
        <title>Draft genome sequence of the thermoalkaliphilic Caldalkalibacillus thermarum strain TA2.A1.</title>
        <authorList>
            <person name="Kalamorz F."/>
            <person name="Keis S."/>
            <person name="McMillan D.G."/>
            <person name="Olsson K."/>
            <person name="Stanton J.A."/>
            <person name="Stockwell P."/>
            <person name="Black M.A."/>
            <person name="Klingeman D.M."/>
            <person name="Land M.L."/>
            <person name="Han C.S."/>
            <person name="Martin S.L."/>
            <person name="Becher S.A."/>
            <person name="Peddie C.J."/>
            <person name="Morgan H.W."/>
            <person name="Matthies D."/>
            <person name="Preiss L."/>
            <person name="Meier T."/>
            <person name="Brown S.D."/>
            <person name="Cook G.M."/>
        </authorList>
    </citation>
    <scope>NUCLEOTIDE SEQUENCE [LARGE SCALE GENOMIC DNA]</scope>
    <source>
        <strain evidence="3 4">TA2.A1</strain>
    </source>
</reference>
<dbReference type="PANTHER" id="PTHR37423">
    <property type="entry name" value="SOLUBLE LYTIC MUREIN TRANSGLYCOSYLASE-RELATED"/>
    <property type="match status" value="1"/>
</dbReference>
<dbReference type="Gene3D" id="1.10.530.10">
    <property type="match status" value="1"/>
</dbReference>
<dbReference type="eggNOG" id="COG0741">
    <property type="taxonomic scope" value="Bacteria"/>
</dbReference>
<dbReference type="PROSITE" id="PS00922">
    <property type="entry name" value="TRANSGLYCOSYLASE"/>
    <property type="match status" value="1"/>
</dbReference>
<dbReference type="SUPFAM" id="SSF53955">
    <property type="entry name" value="Lysozyme-like"/>
    <property type="match status" value="1"/>
</dbReference>
<proteinExistence type="inferred from homology"/>
<evidence type="ECO:0000313" key="4">
    <source>
        <dbReference type="Proteomes" id="UP000010716"/>
    </source>
</evidence>
<name>F5L475_CALTT</name>
<dbReference type="EMBL" id="AFCE01000075">
    <property type="protein sequence ID" value="EGL83863.1"/>
    <property type="molecule type" value="Genomic_DNA"/>
</dbReference>
<dbReference type="CDD" id="cd00254">
    <property type="entry name" value="LT-like"/>
    <property type="match status" value="1"/>
</dbReference>
<organism evidence="3 4">
    <name type="scientific">Caldalkalibacillus thermarum (strain TA2.A1)</name>
    <dbReference type="NCBI Taxonomy" id="986075"/>
    <lineage>
        <taxon>Bacteria</taxon>
        <taxon>Bacillati</taxon>
        <taxon>Bacillota</taxon>
        <taxon>Bacilli</taxon>
        <taxon>Bacillales</taxon>
        <taxon>Bacillaceae</taxon>
        <taxon>Caldalkalibacillus</taxon>
    </lineage>
</organism>
<evidence type="ECO:0000259" key="2">
    <source>
        <dbReference type="Pfam" id="PF01464"/>
    </source>
</evidence>
<dbReference type="InterPro" id="IPR000189">
    <property type="entry name" value="Transglyc_AS"/>
</dbReference>
<dbReference type="GO" id="GO:0016020">
    <property type="term" value="C:membrane"/>
    <property type="evidence" value="ECO:0007669"/>
    <property type="project" value="InterPro"/>
</dbReference>
<dbReference type="InterPro" id="IPR023346">
    <property type="entry name" value="Lysozyme-like_dom_sf"/>
</dbReference>
<dbReference type="GO" id="GO:0000270">
    <property type="term" value="P:peptidoglycan metabolic process"/>
    <property type="evidence" value="ECO:0007669"/>
    <property type="project" value="InterPro"/>
</dbReference>
<dbReference type="GO" id="GO:0008933">
    <property type="term" value="F:peptidoglycan lytic transglycosylase activity"/>
    <property type="evidence" value="ECO:0007669"/>
    <property type="project" value="InterPro"/>
</dbReference>
<evidence type="ECO:0000313" key="3">
    <source>
        <dbReference type="EMBL" id="EGL83863.1"/>
    </source>
</evidence>
<protein>
    <submittedName>
        <fullName evidence="3">Lytic transglycosylase catalytic</fullName>
    </submittedName>
</protein>